<sequence>MDTKKPPLGEDHLQEILTAVVDRGDVLESDYLEIKLEVDFGRPAGKAKLAKFILGAANRLPEVAQRHFGGYAVMVIGAAQGQAPGVEPGMEILHIRQAVEPYLGPEGPRFTLNRLRLETGQEVLFLIVEPPQQGDPMHLCHRAYDADRKSGSLADGGIYVRDDGNTAPAKTAQIKALLRRMQVEPALDLSLEIEGLAYSLVSSAVGRDRYLDRLAERYRESMRAQAGRPRPFALLGMGVSPLDPSAEAVEDRLEAWRPKAVAGWPETEDKLLGLLGDGLRFHISNNADSFLEKVTVIITFHGAQGVKWRDRNDRDEWKNDLVEPIGNQRHPWDFQPIINTDFKLVGYPVDWENKDGSLVVTINLDSLPPEPTWGSENDDVVLVRSTDDQGPVRVAWTATAAGYGSVFRDELIVAAARPFDPTGTEHSTDSAQR</sequence>
<reference evidence="1 3" key="1">
    <citation type="submission" date="2015-11" db="EMBL/GenBank/DDBJ databases">
        <title>Complete Genome Sequence of Kocuria flava strain HO-9041.</title>
        <authorList>
            <person name="Zhou M."/>
            <person name="Dai J."/>
        </authorList>
    </citation>
    <scope>NUCLEOTIDE SEQUENCE [LARGE SCALE GENOMIC DNA]</scope>
    <source>
        <strain evidence="1 3">HO-9041</strain>
    </source>
</reference>
<name>A0A0U2WX41_9MICC</name>
<gene>
    <name evidence="1" type="ORF">AS188_15300</name>
    <name evidence="2" type="ORF">KFL01_08650</name>
</gene>
<dbReference type="OrthoDB" id="4578408at2"/>
<keyword evidence="4" id="KW-1185">Reference proteome</keyword>
<protein>
    <recommendedName>
        <fullName evidence="5">Schlafen AlbA-2 domain-containing protein</fullName>
    </recommendedName>
</protein>
<evidence type="ECO:0000313" key="4">
    <source>
        <dbReference type="Proteomes" id="UP000321155"/>
    </source>
</evidence>
<dbReference type="EMBL" id="BJZR01000015">
    <property type="protein sequence ID" value="GEO91559.1"/>
    <property type="molecule type" value="Genomic_DNA"/>
</dbReference>
<evidence type="ECO:0008006" key="5">
    <source>
        <dbReference type="Google" id="ProtNLM"/>
    </source>
</evidence>
<dbReference type="AlphaFoldDB" id="A0A0U2WX41"/>
<dbReference type="RefSeq" id="WP_058859559.1">
    <property type="nucleotide sequence ID" value="NZ_BJZR01000015.1"/>
</dbReference>
<dbReference type="Proteomes" id="UP000057181">
    <property type="component" value="Chromosome"/>
</dbReference>
<reference evidence="2 4" key="2">
    <citation type="submission" date="2019-07" db="EMBL/GenBank/DDBJ databases">
        <title>Whole genome shotgun sequence of Kocuria flava NBRC 107626.</title>
        <authorList>
            <person name="Hosoyama A."/>
            <person name="Uohara A."/>
            <person name="Ohji S."/>
            <person name="Ichikawa N."/>
        </authorList>
    </citation>
    <scope>NUCLEOTIDE SEQUENCE [LARGE SCALE GENOMIC DNA]</scope>
    <source>
        <strain evidence="2 4">NBRC 107626</strain>
    </source>
</reference>
<organism evidence="1 3">
    <name type="scientific">Kocuria flava</name>
    <dbReference type="NCBI Taxonomy" id="446860"/>
    <lineage>
        <taxon>Bacteria</taxon>
        <taxon>Bacillati</taxon>
        <taxon>Actinomycetota</taxon>
        <taxon>Actinomycetes</taxon>
        <taxon>Micrococcales</taxon>
        <taxon>Micrococcaceae</taxon>
        <taxon>Kocuria</taxon>
    </lineage>
</organism>
<dbReference type="KEGG" id="kfv:AS188_15300"/>
<evidence type="ECO:0000313" key="2">
    <source>
        <dbReference type="EMBL" id="GEO91559.1"/>
    </source>
</evidence>
<dbReference type="EMBL" id="CP013254">
    <property type="protein sequence ID" value="ALU40884.1"/>
    <property type="molecule type" value="Genomic_DNA"/>
</dbReference>
<proteinExistence type="predicted"/>
<evidence type="ECO:0000313" key="3">
    <source>
        <dbReference type="Proteomes" id="UP000057181"/>
    </source>
</evidence>
<accession>A0A0U2WX41</accession>
<dbReference type="Proteomes" id="UP000321155">
    <property type="component" value="Unassembled WGS sequence"/>
</dbReference>
<evidence type="ECO:0000313" key="1">
    <source>
        <dbReference type="EMBL" id="ALU40884.1"/>
    </source>
</evidence>